<evidence type="ECO:0000313" key="3">
    <source>
        <dbReference type="EMBL" id="MVM36142.1"/>
    </source>
</evidence>
<sequence length="220" mass="24040">MKALCTTLIVFCSALTSLKAQESSLAKANPVKFGVFAGLNYTNDVSAYSGIKSLSSFLAGVDIQYTLTNRTSLHLQPSWTQAESESNQAALSISTFKLPLLYRYYISPNQKQFFVQAGFGYNYLTNSNLRLRYDIYCIQAPCPNLGPDTPSSNKSAVSGMAGIGYTIELGKISVPITLQYERNLSNYEFSPASWLDPSKTAGGPTRVQLESFALTTGINF</sequence>
<comment type="caution">
    <text evidence="3">The sequence shown here is derived from an EMBL/GenBank/DDBJ whole genome shotgun (WGS) entry which is preliminary data.</text>
</comment>
<proteinExistence type="predicted"/>
<feature type="domain" description="Outer membrane protein beta-barrel" evidence="2">
    <location>
        <begin position="20"/>
        <end position="186"/>
    </location>
</feature>
<dbReference type="InterPro" id="IPR025665">
    <property type="entry name" value="Beta-barrel_OMP_2"/>
</dbReference>
<keyword evidence="1" id="KW-0732">Signal</keyword>
<name>A0A7K1SQS1_9BACT</name>
<protein>
    <submittedName>
        <fullName evidence="3">Outer membrane beta-barrel protein</fullName>
    </submittedName>
</protein>
<dbReference type="RefSeq" id="WP_157590940.1">
    <property type="nucleotide sequence ID" value="NZ_WPIN01000031.1"/>
</dbReference>
<evidence type="ECO:0000259" key="2">
    <source>
        <dbReference type="Pfam" id="PF13568"/>
    </source>
</evidence>
<dbReference type="Proteomes" id="UP000436006">
    <property type="component" value="Unassembled WGS sequence"/>
</dbReference>
<reference evidence="3 4" key="1">
    <citation type="submission" date="2019-12" db="EMBL/GenBank/DDBJ databases">
        <title>Spirosoma sp. HMF4905 genome sequencing and assembly.</title>
        <authorList>
            <person name="Kang H."/>
            <person name="Cha I."/>
            <person name="Kim H."/>
            <person name="Joh K."/>
        </authorList>
    </citation>
    <scope>NUCLEOTIDE SEQUENCE [LARGE SCALE GENOMIC DNA]</scope>
    <source>
        <strain evidence="3 4">HMF4905</strain>
    </source>
</reference>
<dbReference type="EMBL" id="WPIN01000031">
    <property type="protein sequence ID" value="MVM36142.1"/>
    <property type="molecule type" value="Genomic_DNA"/>
</dbReference>
<organism evidence="3 4">
    <name type="scientific">Spirosoma arboris</name>
    <dbReference type="NCBI Taxonomy" id="2682092"/>
    <lineage>
        <taxon>Bacteria</taxon>
        <taxon>Pseudomonadati</taxon>
        <taxon>Bacteroidota</taxon>
        <taxon>Cytophagia</taxon>
        <taxon>Cytophagales</taxon>
        <taxon>Cytophagaceae</taxon>
        <taxon>Spirosoma</taxon>
    </lineage>
</organism>
<dbReference type="InterPro" id="IPR011250">
    <property type="entry name" value="OMP/PagP_B-barrel"/>
</dbReference>
<dbReference type="SUPFAM" id="SSF56925">
    <property type="entry name" value="OMPA-like"/>
    <property type="match status" value="1"/>
</dbReference>
<evidence type="ECO:0000313" key="4">
    <source>
        <dbReference type="Proteomes" id="UP000436006"/>
    </source>
</evidence>
<dbReference type="Pfam" id="PF13568">
    <property type="entry name" value="OMP_b-brl_2"/>
    <property type="match status" value="1"/>
</dbReference>
<accession>A0A7K1SQS1</accession>
<gene>
    <name evidence="3" type="ORF">GO755_39385</name>
</gene>
<feature type="signal peptide" evidence="1">
    <location>
        <begin position="1"/>
        <end position="22"/>
    </location>
</feature>
<evidence type="ECO:0000256" key="1">
    <source>
        <dbReference type="SAM" id="SignalP"/>
    </source>
</evidence>
<dbReference type="Gene3D" id="2.40.160.20">
    <property type="match status" value="1"/>
</dbReference>
<keyword evidence="4" id="KW-1185">Reference proteome</keyword>
<dbReference type="AlphaFoldDB" id="A0A7K1SQS1"/>
<feature type="chain" id="PRO_5029606086" evidence="1">
    <location>
        <begin position="23"/>
        <end position="220"/>
    </location>
</feature>